<keyword evidence="10" id="KW-0926">Vacuole</keyword>
<feature type="transmembrane region" description="Helical" evidence="10">
    <location>
        <begin position="122"/>
        <end position="142"/>
    </location>
</feature>
<keyword evidence="6 10" id="KW-0106">Calcium</keyword>
<feature type="transmembrane region" description="Helical" evidence="10">
    <location>
        <begin position="394"/>
        <end position="417"/>
    </location>
</feature>
<dbReference type="AlphaFoldDB" id="A0A9P7KJ41"/>
<reference evidence="13" key="1">
    <citation type="submission" date="2021-02" db="EMBL/GenBank/DDBJ databases">
        <authorList>
            <person name="Nieuwenhuis M."/>
            <person name="Van De Peppel L.J.J."/>
        </authorList>
    </citation>
    <scope>NUCLEOTIDE SEQUENCE</scope>
    <source>
        <strain evidence="13">D49</strain>
    </source>
</reference>
<evidence type="ECO:0000256" key="10">
    <source>
        <dbReference type="RuleBase" id="RU365028"/>
    </source>
</evidence>
<keyword evidence="7 10" id="KW-1133">Transmembrane helix</keyword>
<feature type="transmembrane region" description="Helical" evidence="10">
    <location>
        <begin position="249"/>
        <end position="271"/>
    </location>
</feature>
<name>A0A9P7KJ41_9AGAR</name>
<comment type="subcellular location">
    <subcellularLocation>
        <location evidence="1">Endomembrane system</location>
        <topology evidence="1">Multi-pass membrane protein</topology>
    </subcellularLocation>
    <subcellularLocation>
        <location evidence="10">Vacuole membrane</location>
    </subcellularLocation>
</comment>
<dbReference type="OrthoDB" id="1699231at2759"/>
<evidence type="ECO:0000256" key="2">
    <source>
        <dbReference type="ARBA" id="ARBA00008170"/>
    </source>
</evidence>
<dbReference type="InterPro" id="IPR004837">
    <property type="entry name" value="NaCa_Exmemb"/>
</dbReference>
<evidence type="ECO:0000256" key="7">
    <source>
        <dbReference type="ARBA" id="ARBA00022989"/>
    </source>
</evidence>
<dbReference type="Proteomes" id="UP000717328">
    <property type="component" value="Unassembled WGS sequence"/>
</dbReference>
<feature type="region of interest" description="Disordered" evidence="11">
    <location>
        <begin position="24"/>
        <end position="43"/>
    </location>
</feature>
<feature type="domain" description="Sodium/calcium exchanger membrane region" evidence="12">
    <location>
        <begin position="325"/>
        <end position="426"/>
    </location>
</feature>
<comment type="function">
    <text evidence="10">Has a role in promoting intracellular calcium ion sequestration via the exchange of calcium ions for hydrogen ions across the vacuolar membrane. Involved also in manganese ion homeostasis via its uptake into the vacuole.</text>
</comment>
<evidence type="ECO:0000256" key="6">
    <source>
        <dbReference type="ARBA" id="ARBA00022837"/>
    </source>
</evidence>
<feature type="transmembrane region" description="Helical" evidence="10">
    <location>
        <begin position="214"/>
        <end position="237"/>
    </location>
</feature>
<evidence type="ECO:0000256" key="8">
    <source>
        <dbReference type="ARBA" id="ARBA00023065"/>
    </source>
</evidence>
<comment type="caution">
    <text evidence="10">Lacks conserved residue(s) required for the propagation of feature annotation.</text>
</comment>
<keyword evidence="9 10" id="KW-0472">Membrane</keyword>
<dbReference type="NCBIfam" id="TIGR00378">
    <property type="entry name" value="cax"/>
    <property type="match status" value="1"/>
</dbReference>
<evidence type="ECO:0000256" key="1">
    <source>
        <dbReference type="ARBA" id="ARBA00004127"/>
    </source>
</evidence>
<comment type="caution">
    <text evidence="13">The sequence shown here is derived from an EMBL/GenBank/DDBJ whole genome shotgun (WGS) entry which is preliminary data.</text>
</comment>
<organism evidence="13 14">
    <name type="scientific">Sphagnurus paluster</name>
    <dbReference type="NCBI Taxonomy" id="117069"/>
    <lineage>
        <taxon>Eukaryota</taxon>
        <taxon>Fungi</taxon>
        <taxon>Dikarya</taxon>
        <taxon>Basidiomycota</taxon>
        <taxon>Agaricomycotina</taxon>
        <taxon>Agaricomycetes</taxon>
        <taxon>Agaricomycetidae</taxon>
        <taxon>Agaricales</taxon>
        <taxon>Tricholomatineae</taxon>
        <taxon>Lyophyllaceae</taxon>
        <taxon>Sphagnurus</taxon>
    </lineage>
</organism>
<keyword evidence="5 10" id="KW-0812">Transmembrane</keyword>
<gene>
    <name evidence="13" type="ORF">H0H81_005701</name>
</gene>
<dbReference type="EMBL" id="JABCKI010000145">
    <property type="protein sequence ID" value="KAG5652243.1"/>
    <property type="molecule type" value="Genomic_DNA"/>
</dbReference>
<feature type="transmembrane region" description="Helical" evidence="10">
    <location>
        <begin position="181"/>
        <end position="202"/>
    </location>
</feature>
<dbReference type="PANTHER" id="PTHR31503:SF20">
    <property type="entry name" value="CA(2+)_H(+) EXCHANGER, PUTATIVE (EUROFUNG)-RELATED"/>
    <property type="match status" value="1"/>
</dbReference>
<accession>A0A9P7KJ41</accession>
<dbReference type="GO" id="GO:0000329">
    <property type="term" value="C:fungal-type vacuole membrane"/>
    <property type="evidence" value="ECO:0007669"/>
    <property type="project" value="TreeGrafter"/>
</dbReference>
<feature type="domain" description="Sodium/calcium exchanger membrane region" evidence="12">
    <location>
        <begin position="148"/>
        <end position="297"/>
    </location>
</feature>
<keyword evidence="10" id="KW-0050">Antiport</keyword>
<keyword evidence="4 10" id="KW-0109">Calcium transport</keyword>
<keyword evidence="3 10" id="KW-0813">Transport</keyword>
<evidence type="ECO:0000256" key="5">
    <source>
        <dbReference type="ARBA" id="ARBA00022692"/>
    </source>
</evidence>
<evidence type="ECO:0000256" key="11">
    <source>
        <dbReference type="SAM" id="MobiDB-lite"/>
    </source>
</evidence>
<evidence type="ECO:0000256" key="3">
    <source>
        <dbReference type="ARBA" id="ARBA00022448"/>
    </source>
</evidence>
<dbReference type="PANTHER" id="PTHR31503">
    <property type="entry name" value="VACUOLAR CALCIUM ION TRANSPORTER"/>
    <property type="match status" value="1"/>
</dbReference>
<feature type="transmembrane region" description="Helical" evidence="10">
    <location>
        <begin position="322"/>
        <end position="340"/>
    </location>
</feature>
<dbReference type="Gene3D" id="1.20.1420.30">
    <property type="entry name" value="NCX, central ion-binding region"/>
    <property type="match status" value="1"/>
</dbReference>
<keyword evidence="8 10" id="KW-0406">Ion transport</keyword>
<dbReference type="GO" id="GO:0015369">
    <property type="term" value="F:calcium:proton antiporter activity"/>
    <property type="evidence" value="ECO:0007669"/>
    <property type="project" value="UniProtKB-UniRule"/>
</dbReference>
<evidence type="ECO:0000256" key="4">
    <source>
        <dbReference type="ARBA" id="ARBA00022568"/>
    </source>
</evidence>
<dbReference type="GO" id="GO:0006874">
    <property type="term" value="P:intracellular calcium ion homeostasis"/>
    <property type="evidence" value="ECO:0007669"/>
    <property type="project" value="TreeGrafter"/>
</dbReference>
<feature type="transmembrane region" description="Helical" evidence="10">
    <location>
        <begin position="148"/>
        <end position="169"/>
    </location>
</feature>
<proteinExistence type="inferred from homology"/>
<keyword evidence="14" id="KW-1185">Reference proteome</keyword>
<evidence type="ECO:0000313" key="13">
    <source>
        <dbReference type="EMBL" id="KAG5652243.1"/>
    </source>
</evidence>
<dbReference type="GO" id="GO:0012505">
    <property type="term" value="C:endomembrane system"/>
    <property type="evidence" value="ECO:0007669"/>
    <property type="project" value="UniProtKB-SubCell"/>
</dbReference>
<dbReference type="InterPro" id="IPR004798">
    <property type="entry name" value="CAX-like"/>
</dbReference>
<protein>
    <recommendedName>
        <fullName evidence="10">Vacuolar calcium ion transporter</fullName>
    </recommendedName>
</protein>
<reference evidence="13" key="2">
    <citation type="submission" date="2021-10" db="EMBL/GenBank/DDBJ databases">
        <title>Phylogenomics reveals ancestral predisposition of the termite-cultivated fungus Termitomyces towards a domesticated lifestyle.</title>
        <authorList>
            <person name="Auxier B."/>
            <person name="Grum-Grzhimaylo A."/>
            <person name="Cardenas M.E."/>
            <person name="Lodge J.D."/>
            <person name="Laessoe T."/>
            <person name="Pedersen O."/>
            <person name="Smith M.E."/>
            <person name="Kuyper T.W."/>
            <person name="Franco-Molano E.A."/>
            <person name="Baroni T.J."/>
            <person name="Aanen D.K."/>
        </authorList>
    </citation>
    <scope>NUCLEOTIDE SEQUENCE</scope>
    <source>
        <strain evidence="13">D49</strain>
    </source>
</reference>
<dbReference type="InterPro" id="IPR004713">
    <property type="entry name" value="CaH_exchang"/>
</dbReference>
<feature type="transmembrane region" description="Helical" evidence="10">
    <location>
        <begin position="283"/>
        <end position="302"/>
    </location>
</feature>
<dbReference type="Pfam" id="PF01699">
    <property type="entry name" value="Na_Ca_ex"/>
    <property type="match status" value="2"/>
</dbReference>
<evidence type="ECO:0000256" key="9">
    <source>
        <dbReference type="ARBA" id="ARBA00023136"/>
    </source>
</evidence>
<dbReference type="InterPro" id="IPR044880">
    <property type="entry name" value="NCX_ion-bd_dom_sf"/>
</dbReference>
<feature type="transmembrane region" description="Helical" evidence="10">
    <location>
        <begin position="360"/>
        <end position="382"/>
    </location>
</feature>
<evidence type="ECO:0000313" key="14">
    <source>
        <dbReference type="Proteomes" id="UP000717328"/>
    </source>
</evidence>
<sequence>MGDSFAVSASNVISHAVSQPALSSVIVEDDDEPPSSGSYHRSFEMNPRIQTSESPVATDHLPAQFFDKEKQGDNFAQVNAVPHLTRALRGQRPTVGSRLRTLFTPTHPLGPPPTYKQSAIAAIRYTPLNICLLFIPVAWALHFTHQSATIVFIFSALGIVPLAALLGFGTEQIALRTSQSVGGLLNATLGNIVEMIIAGIALQKCELEIVQSSLLGGLLSNMLLVLGMAFIVGGFRFPQQEFQPMVAQLNSSLMIVCVTSLIVPVAFHEYLEDRLAPGKEVQLLLQMSRGSAIILISISTFARVDTLPTMNTVEVEHQKMNVPFSLFILVASTALAYVTAEHLVGSLNGLVAAHPSVSKEWLTLIVIPVISNAAEHTTAVVVARKGKFDLAMSVAVGSCIQIALFVIPVLVIVAWGLGKPLTLLFDSLETVVRTRASPSIVRR</sequence>
<comment type="similarity">
    <text evidence="2 10">Belongs to the Ca(2+):cation antiporter (CaCA) (TC 2.A.19) family.</text>
</comment>
<evidence type="ECO:0000259" key="12">
    <source>
        <dbReference type="Pfam" id="PF01699"/>
    </source>
</evidence>